<keyword evidence="1" id="KW-0732">Signal</keyword>
<sequence>MNLCRLLLVTGIVHPWSVQSAALSYLHKCCDNYSVDVRELRDCDLQSN</sequence>
<organism evidence="2 4">
    <name type="scientific">Phytophthora cactorum</name>
    <dbReference type="NCBI Taxonomy" id="29920"/>
    <lineage>
        <taxon>Eukaryota</taxon>
        <taxon>Sar</taxon>
        <taxon>Stramenopiles</taxon>
        <taxon>Oomycota</taxon>
        <taxon>Peronosporomycetes</taxon>
        <taxon>Peronosporales</taxon>
        <taxon>Peronosporaceae</taxon>
        <taxon>Phytophthora</taxon>
    </lineage>
</organism>
<gene>
    <name evidence="2" type="ORF">PC113_g4101</name>
    <name evidence="3" type="ORF">PC118_g3536</name>
</gene>
<feature type="signal peptide" evidence="1">
    <location>
        <begin position="1"/>
        <end position="20"/>
    </location>
</feature>
<dbReference type="Proteomes" id="UP000735874">
    <property type="component" value="Unassembled WGS sequence"/>
</dbReference>
<dbReference type="AlphaFoldDB" id="A0A8T0ZRA3"/>
<evidence type="ECO:0000313" key="2">
    <source>
        <dbReference type="EMBL" id="KAG2865007.1"/>
    </source>
</evidence>
<protein>
    <submittedName>
        <fullName evidence="2">Uncharacterized protein</fullName>
    </submittedName>
</protein>
<evidence type="ECO:0000313" key="4">
    <source>
        <dbReference type="Proteomes" id="UP000735874"/>
    </source>
</evidence>
<dbReference type="Proteomes" id="UP000697107">
    <property type="component" value="Unassembled WGS sequence"/>
</dbReference>
<dbReference type="EMBL" id="RCMG01000067">
    <property type="protein sequence ID" value="KAG2865007.1"/>
    <property type="molecule type" value="Genomic_DNA"/>
</dbReference>
<accession>A0A8T0ZRA3</accession>
<evidence type="ECO:0000313" key="3">
    <source>
        <dbReference type="EMBL" id="KAG2994452.1"/>
    </source>
</evidence>
<feature type="chain" id="PRO_5036435310" evidence="1">
    <location>
        <begin position="21"/>
        <end position="48"/>
    </location>
</feature>
<evidence type="ECO:0000256" key="1">
    <source>
        <dbReference type="SAM" id="SignalP"/>
    </source>
</evidence>
<comment type="caution">
    <text evidence="2">The sequence shown here is derived from an EMBL/GenBank/DDBJ whole genome shotgun (WGS) entry which is preliminary data.</text>
</comment>
<dbReference type="EMBL" id="RCML01000060">
    <property type="protein sequence ID" value="KAG2994452.1"/>
    <property type="molecule type" value="Genomic_DNA"/>
</dbReference>
<proteinExistence type="predicted"/>
<name>A0A8T0ZRA3_9STRA</name>
<reference evidence="2" key="1">
    <citation type="submission" date="2018-10" db="EMBL/GenBank/DDBJ databases">
        <title>Effector identification in a new, highly contiguous assembly of the strawberry crown rot pathogen Phytophthora cactorum.</title>
        <authorList>
            <person name="Armitage A.D."/>
            <person name="Nellist C.F."/>
            <person name="Bates H."/>
            <person name="Vickerstaff R.J."/>
            <person name="Harrison R.J."/>
        </authorList>
    </citation>
    <scope>NUCLEOTIDE SEQUENCE</scope>
    <source>
        <strain evidence="2">15-7</strain>
        <strain evidence="3">P415</strain>
    </source>
</reference>